<accession>A0A7Z7LG19</accession>
<dbReference type="EMBL" id="LS974202">
    <property type="protein sequence ID" value="SSC12732.1"/>
    <property type="molecule type" value="Genomic_DNA"/>
</dbReference>
<protein>
    <submittedName>
        <fullName evidence="1">Uncharacterized protein</fullName>
    </submittedName>
</protein>
<evidence type="ECO:0000313" key="1">
    <source>
        <dbReference type="EMBL" id="SSC12732.1"/>
    </source>
</evidence>
<proteinExistence type="predicted"/>
<keyword evidence="2" id="KW-1185">Reference proteome</keyword>
<gene>
    <name evidence="1" type="ORF">MESINF_1288</name>
</gene>
<reference evidence="1 2" key="1">
    <citation type="submission" date="2017-01" db="EMBL/GenBank/DDBJ databases">
        <authorList>
            <person name="Erauso G."/>
        </authorList>
    </citation>
    <scope>NUCLEOTIDE SEQUENCE [LARGE SCALE GENOMIC DNA]</scope>
    <source>
        <strain evidence="1">MESINF1</strain>
    </source>
</reference>
<organism evidence="1 2">
    <name type="scientific">Mesotoga infera</name>
    <dbReference type="NCBI Taxonomy" id="1236046"/>
    <lineage>
        <taxon>Bacteria</taxon>
        <taxon>Thermotogati</taxon>
        <taxon>Thermotogota</taxon>
        <taxon>Thermotogae</taxon>
        <taxon>Kosmotogales</taxon>
        <taxon>Kosmotogaceae</taxon>
        <taxon>Mesotoga</taxon>
    </lineage>
</organism>
<evidence type="ECO:0000313" key="2">
    <source>
        <dbReference type="Proteomes" id="UP000250796"/>
    </source>
</evidence>
<dbReference type="KEGG" id="minf:MESINF_1288"/>
<dbReference type="Proteomes" id="UP000250796">
    <property type="component" value="Chromosome MESINF"/>
</dbReference>
<dbReference type="AlphaFoldDB" id="A0A7Z7LG19"/>
<name>A0A7Z7LG19_9BACT</name>
<sequence>MGFQFLIGSLEAAMCDTFNLGFDEFQFLIGSLEAACSIKPLPEVNVSIPHR</sequence>